<sequence>MPLSDGDARRGPWSVPYTLQTAALGPIRRNRSRLYGNSPPGTCLHLRRLPRTRSLADRRSAARHTPPHVCLPRSSSERAWHPARAAPPLSLTPDSPRSLCHSRLRADDATYPYVAIYAPPAPASATHARWTGLLYPTFVADVATALICVPPSILILATHG</sequence>
<evidence type="ECO:0000313" key="3">
    <source>
        <dbReference type="Proteomes" id="UP000218811"/>
    </source>
</evidence>
<organism evidence="2 3">
    <name type="scientific">Wolfiporia cocos (strain MD-104)</name>
    <name type="common">Brown rot fungus</name>
    <dbReference type="NCBI Taxonomy" id="742152"/>
    <lineage>
        <taxon>Eukaryota</taxon>
        <taxon>Fungi</taxon>
        <taxon>Dikarya</taxon>
        <taxon>Basidiomycota</taxon>
        <taxon>Agaricomycotina</taxon>
        <taxon>Agaricomycetes</taxon>
        <taxon>Polyporales</taxon>
        <taxon>Phaeolaceae</taxon>
        <taxon>Wolfiporia</taxon>
    </lineage>
</organism>
<dbReference type="AlphaFoldDB" id="A0A2H3JF54"/>
<proteinExistence type="predicted"/>
<reference evidence="2 3" key="1">
    <citation type="journal article" date="2012" name="Science">
        <title>The Paleozoic origin of enzymatic lignin decomposition reconstructed from 31 fungal genomes.</title>
        <authorList>
            <person name="Floudas D."/>
            <person name="Binder M."/>
            <person name="Riley R."/>
            <person name="Barry K."/>
            <person name="Blanchette R.A."/>
            <person name="Henrissat B."/>
            <person name="Martinez A.T."/>
            <person name="Otillar R."/>
            <person name="Spatafora J.W."/>
            <person name="Yadav J.S."/>
            <person name="Aerts A."/>
            <person name="Benoit I."/>
            <person name="Boyd A."/>
            <person name="Carlson A."/>
            <person name="Copeland A."/>
            <person name="Coutinho P.M."/>
            <person name="de Vries R.P."/>
            <person name="Ferreira P."/>
            <person name="Findley K."/>
            <person name="Foster B."/>
            <person name="Gaskell J."/>
            <person name="Glotzer D."/>
            <person name="Gorecki P."/>
            <person name="Heitman J."/>
            <person name="Hesse C."/>
            <person name="Hori C."/>
            <person name="Igarashi K."/>
            <person name="Jurgens J.A."/>
            <person name="Kallen N."/>
            <person name="Kersten P."/>
            <person name="Kohler A."/>
            <person name="Kuees U."/>
            <person name="Kumar T.K.A."/>
            <person name="Kuo A."/>
            <person name="LaButti K."/>
            <person name="Larrondo L.F."/>
            <person name="Lindquist E."/>
            <person name="Ling A."/>
            <person name="Lombard V."/>
            <person name="Lucas S."/>
            <person name="Lundell T."/>
            <person name="Martin R."/>
            <person name="McLaughlin D.J."/>
            <person name="Morgenstern I."/>
            <person name="Morin E."/>
            <person name="Murat C."/>
            <person name="Nagy L.G."/>
            <person name="Nolan M."/>
            <person name="Ohm R.A."/>
            <person name="Patyshakuliyeva A."/>
            <person name="Rokas A."/>
            <person name="Ruiz-Duenas F.J."/>
            <person name="Sabat G."/>
            <person name="Salamov A."/>
            <person name="Samejima M."/>
            <person name="Schmutz J."/>
            <person name="Slot J.C."/>
            <person name="St John F."/>
            <person name="Stenlid J."/>
            <person name="Sun H."/>
            <person name="Sun S."/>
            <person name="Syed K."/>
            <person name="Tsang A."/>
            <person name="Wiebenga A."/>
            <person name="Young D."/>
            <person name="Pisabarro A."/>
            <person name="Eastwood D.C."/>
            <person name="Martin F."/>
            <person name="Cullen D."/>
            <person name="Grigoriev I.V."/>
            <person name="Hibbett D.S."/>
        </authorList>
    </citation>
    <scope>NUCLEOTIDE SEQUENCE [LARGE SCALE GENOMIC DNA]</scope>
    <source>
        <strain evidence="2 3">MD-104</strain>
    </source>
</reference>
<dbReference type="OrthoDB" id="63112at2759"/>
<gene>
    <name evidence="2" type="ORF">WOLCODRAFT_140338</name>
</gene>
<accession>A0A2H3JF54</accession>
<evidence type="ECO:0000313" key="2">
    <source>
        <dbReference type="EMBL" id="PCH36318.1"/>
    </source>
</evidence>
<dbReference type="EMBL" id="KB467876">
    <property type="protein sequence ID" value="PCH36318.1"/>
    <property type="molecule type" value="Genomic_DNA"/>
</dbReference>
<keyword evidence="3" id="KW-1185">Reference proteome</keyword>
<name>A0A2H3JF54_WOLCO</name>
<dbReference type="Proteomes" id="UP000218811">
    <property type="component" value="Unassembled WGS sequence"/>
</dbReference>
<evidence type="ECO:0000256" key="1">
    <source>
        <dbReference type="SAM" id="MobiDB-lite"/>
    </source>
</evidence>
<feature type="region of interest" description="Disordered" evidence="1">
    <location>
        <begin position="57"/>
        <end position="96"/>
    </location>
</feature>
<protein>
    <submittedName>
        <fullName evidence="2">Uncharacterized protein</fullName>
    </submittedName>
</protein>